<feature type="binding site" evidence="7">
    <location>
        <position position="85"/>
    </location>
    <ligand>
        <name>Zn(2+)</name>
        <dbReference type="ChEBI" id="CHEBI:29105"/>
    </ligand>
</feature>
<keyword evidence="6" id="KW-0804">Transcription</keyword>
<dbReference type="GO" id="GO:0045892">
    <property type="term" value="P:negative regulation of DNA-templated transcription"/>
    <property type="evidence" value="ECO:0007669"/>
    <property type="project" value="TreeGrafter"/>
</dbReference>
<evidence type="ECO:0000256" key="1">
    <source>
        <dbReference type="ARBA" id="ARBA00007957"/>
    </source>
</evidence>
<reference evidence="9 10" key="1">
    <citation type="submission" date="2019-08" db="EMBL/GenBank/DDBJ databases">
        <authorList>
            <person name="Peeters C."/>
        </authorList>
    </citation>
    <scope>NUCLEOTIDE SEQUENCE [LARGE SCALE GENOMIC DNA]</scope>
    <source>
        <strain evidence="9 10">LMG 31012</strain>
    </source>
</reference>
<accession>A0A5E4XKS4</accession>
<dbReference type="Pfam" id="PF01475">
    <property type="entry name" value="FUR"/>
    <property type="match status" value="1"/>
</dbReference>
<dbReference type="InterPro" id="IPR036388">
    <property type="entry name" value="WH-like_DNA-bd_sf"/>
</dbReference>
<keyword evidence="2" id="KW-0678">Repressor</keyword>
<feature type="binding site" evidence="7">
    <location>
        <position position="82"/>
    </location>
    <ligand>
        <name>Zn(2+)</name>
        <dbReference type="ChEBI" id="CHEBI:29105"/>
    </ligand>
</feature>
<name>A0A5E4XKS4_9BURK</name>
<evidence type="ECO:0000256" key="3">
    <source>
        <dbReference type="ARBA" id="ARBA00022833"/>
    </source>
</evidence>
<dbReference type="OrthoDB" id="9801127at2"/>
<dbReference type="GO" id="GO:0008270">
    <property type="term" value="F:zinc ion binding"/>
    <property type="evidence" value="ECO:0007669"/>
    <property type="project" value="TreeGrafter"/>
</dbReference>
<keyword evidence="3 7" id="KW-0862">Zinc</keyword>
<evidence type="ECO:0000313" key="9">
    <source>
        <dbReference type="EMBL" id="VVE36886.1"/>
    </source>
</evidence>
<dbReference type="Gene3D" id="1.10.10.10">
    <property type="entry name" value="Winged helix-like DNA-binding domain superfamily/Winged helix DNA-binding domain"/>
    <property type="match status" value="1"/>
</dbReference>
<dbReference type="PANTHER" id="PTHR33202">
    <property type="entry name" value="ZINC UPTAKE REGULATION PROTEIN"/>
    <property type="match status" value="1"/>
</dbReference>
<evidence type="ECO:0000313" key="10">
    <source>
        <dbReference type="Proteomes" id="UP000400981"/>
    </source>
</evidence>
<keyword evidence="7" id="KW-0479">Metal-binding</keyword>
<keyword evidence="4" id="KW-0805">Transcription regulation</keyword>
<gene>
    <name evidence="9" type="ORF">PEP31012_03976</name>
</gene>
<dbReference type="PANTHER" id="PTHR33202:SF6">
    <property type="entry name" value="ZINC UPTAKE REGULATION PROTEIN"/>
    <property type="match status" value="1"/>
</dbReference>
<sequence length="129" mass="14189">MQLTAKQQRVLATLQQAGSPLSAYALLDRLRDTGFSAPVQVYRALERLAEQGLVHRLESLNAYVSCCHSGGCRHGLKAFAICDNCGHVDEFADNSLERYLGCWMKDNAFSLRSSTIELHGNCAACVEPQ</sequence>
<dbReference type="Proteomes" id="UP000400981">
    <property type="component" value="Unassembled WGS sequence"/>
</dbReference>
<dbReference type="SUPFAM" id="SSF46785">
    <property type="entry name" value="Winged helix' DNA-binding domain"/>
    <property type="match status" value="1"/>
</dbReference>
<evidence type="ECO:0000256" key="4">
    <source>
        <dbReference type="ARBA" id="ARBA00023015"/>
    </source>
</evidence>
<dbReference type="GO" id="GO:0003700">
    <property type="term" value="F:DNA-binding transcription factor activity"/>
    <property type="evidence" value="ECO:0007669"/>
    <property type="project" value="InterPro"/>
</dbReference>
<evidence type="ECO:0000256" key="7">
    <source>
        <dbReference type="PIRSR" id="PIRSR602481-1"/>
    </source>
</evidence>
<dbReference type="InterPro" id="IPR043135">
    <property type="entry name" value="Fur_C"/>
</dbReference>
<evidence type="ECO:0000256" key="6">
    <source>
        <dbReference type="ARBA" id="ARBA00023163"/>
    </source>
</evidence>
<proteinExistence type="inferred from homology"/>
<dbReference type="AlphaFoldDB" id="A0A5E4XKS4"/>
<keyword evidence="5" id="KW-0238">DNA-binding</keyword>
<dbReference type="InterPro" id="IPR036390">
    <property type="entry name" value="WH_DNA-bd_sf"/>
</dbReference>
<dbReference type="EMBL" id="CABPSH010000012">
    <property type="protein sequence ID" value="VVE36886.1"/>
    <property type="molecule type" value="Genomic_DNA"/>
</dbReference>
<feature type="binding site" evidence="7">
    <location>
        <position position="125"/>
    </location>
    <ligand>
        <name>Zn(2+)</name>
        <dbReference type="ChEBI" id="CHEBI:29105"/>
    </ligand>
</feature>
<protein>
    <submittedName>
        <fullName evidence="9">Fur family transcriptional regulator</fullName>
    </submittedName>
</protein>
<keyword evidence="8" id="KW-0408">Iron</keyword>
<evidence type="ECO:0000256" key="2">
    <source>
        <dbReference type="ARBA" id="ARBA00022491"/>
    </source>
</evidence>
<feature type="binding site" evidence="7">
    <location>
        <position position="122"/>
    </location>
    <ligand>
        <name>Zn(2+)</name>
        <dbReference type="ChEBI" id="CHEBI:29105"/>
    </ligand>
</feature>
<evidence type="ECO:0000256" key="5">
    <source>
        <dbReference type="ARBA" id="ARBA00023125"/>
    </source>
</evidence>
<comment type="similarity">
    <text evidence="1">Belongs to the Fur family.</text>
</comment>
<organism evidence="9 10">
    <name type="scientific">Pandoraea eparura</name>
    <dbReference type="NCBI Taxonomy" id="2508291"/>
    <lineage>
        <taxon>Bacteria</taxon>
        <taxon>Pseudomonadati</taxon>
        <taxon>Pseudomonadota</taxon>
        <taxon>Betaproteobacteria</taxon>
        <taxon>Burkholderiales</taxon>
        <taxon>Burkholderiaceae</taxon>
        <taxon>Pandoraea</taxon>
    </lineage>
</organism>
<dbReference type="GO" id="GO:0005829">
    <property type="term" value="C:cytosol"/>
    <property type="evidence" value="ECO:0007669"/>
    <property type="project" value="TreeGrafter"/>
</dbReference>
<dbReference type="GO" id="GO:1900376">
    <property type="term" value="P:regulation of secondary metabolite biosynthetic process"/>
    <property type="evidence" value="ECO:0007669"/>
    <property type="project" value="TreeGrafter"/>
</dbReference>
<feature type="binding site" evidence="8">
    <location>
        <position position="97"/>
    </location>
    <ligand>
        <name>Fe cation</name>
        <dbReference type="ChEBI" id="CHEBI:24875"/>
    </ligand>
</feature>
<keyword evidence="10" id="KW-1185">Reference proteome</keyword>
<dbReference type="RefSeq" id="WP_150591031.1">
    <property type="nucleotide sequence ID" value="NZ_CABPSH010000012.1"/>
</dbReference>
<evidence type="ECO:0000256" key="8">
    <source>
        <dbReference type="PIRSR" id="PIRSR602481-2"/>
    </source>
</evidence>
<dbReference type="InterPro" id="IPR002481">
    <property type="entry name" value="FUR"/>
</dbReference>
<comment type="cofactor">
    <cofactor evidence="7">
        <name>Zn(2+)</name>
        <dbReference type="ChEBI" id="CHEBI:29105"/>
    </cofactor>
    <text evidence="7">Binds 1 zinc ion per subunit.</text>
</comment>
<dbReference type="GO" id="GO:0000976">
    <property type="term" value="F:transcription cis-regulatory region binding"/>
    <property type="evidence" value="ECO:0007669"/>
    <property type="project" value="TreeGrafter"/>
</dbReference>
<comment type="cofactor">
    <cofactor evidence="8">
        <name>Mn(2+)</name>
        <dbReference type="ChEBI" id="CHEBI:29035"/>
    </cofactor>
    <cofactor evidence="8">
        <name>Fe(2+)</name>
        <dbReference type="ChEBI" id="CHEBI:29033"/>
    </cofactor>
    <text evidence="8">Binds 1 Mn(2+) or Fe(2+) ion per subunit.</text>
</comment>
<dbReference type="Gene3D" id="3.30.1490.190">
    <property type="match status" value="1"/>
</dbReference>